<evidence type="ECO:0000313" key="3">
    <source>
        <dbReference type="Proteomes" id="UP001245285"/>
    </source>
</evidence>
<dbReference type="Pfam" id="PF05050">
    <property type="entry name" value="Methyltransf_21"/>
    <property type="match status" value="1"/>
</dbReference>
<keyword evidence="2" id="KW-0489">Methyltransferase</keyword>
<dbReference type="RefSeq" id="WP_311493458.1">
    <property type="nucleotide sequence ID" value="NZ_JAVRHO010000002.1"/>
</dbReference>
<gene>
    <name evidence="2" type="ORF">RM545_01285</name>
</gene>
<protein>
    <submittedName>
        <fullName evidence="2">FkbM family methyltransferase</fullName>
    </submittedName>
</protein>
<dbReference type="NCBIfam" id="TIGR01444">
    <property type="entry name" value="fkbM_fam"/>
    <property type="match status" value="1"/>
</dbReference>
<dbReference type="InterPro" id="IPR053202">
    <property type="entry name" value="EGF_Rcpt_Signaling_Reg"/>
</dbReference>
<reference evidence="2 3" key="1">
    <citation type="submission" date="2023-09" db="EMBL/GenBank/DDBJ databases">
        <authorList>
            <person name="Rey-Velasco X."/>
        </authorList>
    </citation>
    <scope>NUCLEOTIDE SEQUENCE [LARGE SCALE GENOMIC DNA]</scope>
    <source>
        <strain evidence="2 3">F260</strain>
    </source>
</reference>
<dbReference type="GO" id="GO:0008168">
    <property type="term" value="F:methyltransferase activity"/>
    <property type="evidence" value="ECO:0007669"/>
    <property type="project" value="UniProtKB-KW"/>
</dbReference>
<dbReference type="PANTHER" id="PTHR34009">
    <property type="entry name" value="PROTEIN STAR"/>
    <property type="match status" value="1"/>
</dbReference>
<proteinExistence type="predicted"/>
<dbReference type="InterPro" id="IPR006342">
    <property type="entry name" value="FkbM_mtfrase"/>
</dbReference>
<dbReference type="PANTHER" id="PTHR34009:SF2">
    <property type="entry name" value="PROTEIN STAR"/>
    <property type="match status" value="1"/>
</dbReference>
<name>A0ABU3CG34_9FLAO</name>
<comment type="caution">
    <text evidence="2">The sequence shown here is derived from an EMBL/GenBank/DDBJ whole genome shotgun (WGS) entry which is preliminary data.</text>
</comment>
<dbReference type="GO" id="GO:0032259">
    <property type="term" value="P:methylation"/>
    <property type="evidence" value="ECO:0007669"/>
    <property type="project" value="UniProtKB-KW"/>
</dbReference>
<keyword evidence="2" id="KW-0808">Transferase</keyword>
<evidence type="ECO:0000259" key="1">
    <source>
        <dbReference type="Pfam" id="PF05050"/>
    </source>
</evidence>
<dbReference type="EMBL" id="JAVRHO010000002">
    <property type="protein sequence ID" value="MDT0645308.1"/>
    <property type="molecule type" value="Genomic_DNA"/>
</dbReference>
<accession>A0ABU3CG34</accession>
<dbReference type="Gene3D" id="3.40.50.150">
    <property type="entry name" value="Vaccinia Virus protein VP39"/>
    <property type="match status" value="1"/>
</dbReference>
<evidence type="ECO:0000313" key="2">
    <source>
        <dbReference type="EMBL" id="MDT0645308.1"/>
    </source>
</evidence>
<organism evidence="2 3">
    <name type="scientific">Autumnicola lenta</name>
    <dbReference type="NCBI Taxonomy" id="3075593"/>
    <lineage>
        <taxon>Bacteria</taxon>
        <taxon>Pseudomonadati</taxon>
        <taxon>Bacteroidota</taxon>
        <taxon>Flavobacteriia</taxon>
        <taxon>Flavobacteriales</taxon>
        <taxon>Flavobacteriaceae</taxon>
        <taxon>Autumnicola</taxon>
    </lineage>
</organism>
<sequence>MTIDIKHKIRELIYKRYPISFAKSGDDIQLFKLIKQNTPGVYVDIGCWHPIKASNTYFFYLRGWKGICVDPNPEIKTIFKKYRKHDVFVNAAISDIEKKLNYYSLKKPYNSMNTVNEDFIKYHNLESEIKSVEEIHSFSLKSVLEQNLSKTDRLDFFDIDVEGFDIEVLKSNDWKKYRPKIIMIESRLNLKEDINSGIVTYLNGQGYRFIGKTIIEGDLGNLFLIDENMI</sequence>
<dbReference type="Proteomes" id="UP001245285">
    <property type="component" value="Unassembled WGS sequence"/>
</dbReference>
<dbReference type="SUPFAM" id="SSF53335">
    <property type="entry name" value="S-adenosyl-L-methionine-dependent methyltransferases"/>
    <property type="match status" value="1"/>
</dbReference>
<keyword evidence="3" id="KW-1185">Reference proteome</keyword>
<feature type="domain" description="Methyltransferase FkbM" evidence="1">
    <location>
        <begin position="52"/>
        <end position="209"/>
    </location>
</feature>
<dbReference type="InterPro" id="IPR029063">
    <property type="entry name" value="SAM-dependent_MTases_sf"/>
</dbReference>